<dbReference type="KEGG" id="mfeu:H1D33_18250"/>
<feature type="domain" description="DUF7919" evidence="1">
    <location>
        <begin position="2"/>
        <end position="127"/>
    </location>
</feature>
<name>A0A7L6B0E9_9ACTN</name>
<evidence type="ECO:0000259" key="1">
    <source>
        <dbReference type="Pfam" id="PF25535"/>
    </source>
</evidence>
<sequence>MTHIPDLAPYDYYPGAPDAVAIGWLDSSMPFTTGVCPQDVRDRLVSLGASPVRLMRGYHYCQFCLAVTEPPRRADGRFYEAPDVARGNGEIWLTGGDGTNFAAPALIGHYVDEHRYLPPGGFIEAVRVGVPTPGVAQR</sequence>
<dbReference type="InterPro" id="IPR057679">
    <property type="entry name" value="DUF7919"/>
</dbReference>
<dbReference type="AlphaFoldDB" id="A0A7L6B0E9"/>
<reference evidence="2 3" key="2">
    <citation type="journal article" date="2021" name="Mar. Drugs">
        <title>A New Micromonospora Strain with Antibiotic Activity Isolated from the Microbiome of a Mid-Atlantic Deep-Sea Sponge.</title>
        <authorList>
            <person name="Back C.R."/>
            <person name="Stennett H.L."/>
            <person name="Williams S.E."/>
            <person name="Wang L."/>
            <person name="Ojeda Gomez J."/>
            <person name="Abdulle O.M."/>
            <person name="Duffy T."/>
            <person name="Neal C."/>
            <person name="Mantell J."/>
            <person name="Jepson M.A."/>
            <person name="Hendry K.R."/>
            <person name="Powell D."/>
            <person name="Stach J.E.M."/>
            <person name="Essex-Lopresti A.E."/>
            <person name="Willis C.L."/>
            <person name="Curnow P."/>
            <person name="Race P.R."/>
        </authorList>
    </citation>
    <scope>NUCLEOTIDE SEQUENCE [LARGE SCALE GENOMIC DNA]</scope>
    <source>
        <strain evidence="2 3">28ISP2-46</strain>
    </source>
</reference>
<dbReference type="EMBL" id="CP059322">
    <property type="protein sequence ID" value="QLQ35336.1"/>
    <property type="molecule type" value="Genomic_DNA"/>
</dbReference>
<dbReference type="RefSeq" id="WP_181567869.1">
    <property type="nucleotide sequence ID" value="NZ_CP059322.2"/>
</dbReference>
<gene>
    <name evidence="2" type="ORF">H1D33_18250</name>
</gene>
<dbReference type="Proteomes" id="UP000510844">
    <property type="component" value="Chromosome"/>
</dbReference>
<reference evidence="3" key="1">
    <citation type="submission" date="2020-07" db="EMBL/GenBank/DDBJ databases">
        <title>A new Micromonospora strain with potent antibiotic activity isolated from the microbiome of a mid-Atlantic deep-sea sponge.</title>
        <authorList>
            <person name="Back C.R."/>
            <person name="Stennett H.L."/>
            <person name="Williams S.E."/>
            <person name="Wang L."/>
            <person name="Ojeda Gomez J."/>
            <person name="Abdulle O.M."/>
            <person name="Duffy T."/>
            <person name="Hendry K.R."/>
            <person name="Powell D."/>
            <person name="Stach J.E."/>
            <person name="Essex-Lopresti A.E."/>
            <person name="Willis C.L."/>
            <person name="Curnow P."/>
            <person name="Race P.R."/>
        </authorList>
    </citation>
    <scope>NUCLEOTIDE SEQUENCE [LARGE SCALE GENOMIC DNA]</scope>
    <source>
        <strain evidence="3">28ISP2-46</strain>
    </source>
</reference>
<accession>A0A7L6B0E9</accession>
<protein>
    <recommendedName>
        <fullName evidence="1">DUF7919 domain-containing protein</fullName>
    </recommendedName>
</protein>
<evidence type="ECO:0000313" key="3">
    <source>
        <dbReference type="Proteomes" id="UP000510844"/>
    </source>
</evidence>
<keyword evidence="3" id="KW-1185">Reference proteome</keyword>
<organism evidence="2 3">
    <name type="scientific">Micromonospora robiginosa</name>
    <dbReference type="NCBI Taxonomy" id="2749844"/>
    <lineage>
        <taxon>Bacteria</taxon>
        <taxon>Bacillati</taxon>
        <taxon>Actinomycetota</taxon>
        <taxon>Actinomycetes</taxon>
        <taxon>Micromonosporales</taxon>
        <taxon>Micromonosporaceae</taxon>
        <taxon>Micromonospora</taxon>
    </lineage>
</organism>
<evidence type="ECO:0000313" key="2">
    <source>
        <dbReference type="EMBL" id="QLQ35336.1"/>
    </source>
</evidence>
<proteinExistence type="predicted"/>
<dbReference type="Pfam" id="PF25535">
    <property type="entry name" value="DUF7919"/>
    <property type="match status" value="1"/>
</dbReference>